<organism evidence="2 3">
    <name type="scientific">Thermococcus onnurineus (strain NA1)</name>
    <dbReference type="NCBI Taxonomy" id="523850"/>
    <lineage>
        <taxon>Archaea</taxon>
        <taxon>Methanobacteriati</taxon>
        <taxon>Methanobacteriota</taxon>
        <taxon>Thermococci</taxon>
        <taxon>Thermococcales</taxon>
        <taxon>Thermococcaceae</taxon>
        <taxon>Thermococcus</taxon>
    </lineage>
</organism>
<dbReference type="GeneID" id="7018090"/>
<keyword evidence="1" id="KW-0812">Transmembrane</keyword>
<keyword evidence="1" id="KW-1133">Transmembrane helix</keyword>
<dbReference type="PATRIC" id="fig|523850.10.peg.1075"/>
<dbReference type="EMBL" id="CP000855">
    <property type="protein sequence ID" value="ACJ16556.1"/>
    <property type="molecule type" value="Genomic_DNA"/>
</dbReference>
<sequence length="247" mass="27759">MQRKILTALMIGIMIGFVLGALFSYSSEDSANQLPEMRVCPIVDYKILEGYTIPLGRTISNETEVAEALERAYIEQKSPNYPLEILKELYRAKKPNAELFGISYVFKNNTLGYGRYGLRNGTTEGDFTFEPFTEDESQRIDGVGLITKRWAVIFLSIYDAEGANNVETITVEVPIEWKRVYYSGSGKIAVTSPNYVKVKLPENRRINYLVLAFLTDGKLRSMGDIPKITVRVNGMDSVLSKPHSSST</sequence>
<dbReference type="Proteomes" id="UP000002727">
    <property type="component" value="Chromosome"/>
</dbReference>
<keyword evidence="3" id="KW-1185">Reference proteome</keyword>
<dbReference type="RefSeq" id="WP_012572028.1">
    <property type="nucleotide sequence ID" value="NC_011529.1"/>
</dbReference>
<name>B6YWU3_THEON</name>
<dbReference type="AlphaFoldDB" id="B6YWU3"/>
<gene>
    <name evidence="2" type="ordered locus">TON_1068</name>
</gene>
<accession>B6YWU3</accession>
<evidence type="ECO:0000313" key="3">
    <source>
        <dbReference type="Proteomes" id="UP000002727"/>
    </source>
</evidence>
<dbReference type="OrthoDB" id="94668at2157"/>
<evidence type="ECO:0000256" key="1">
    <source>
        <dbReference type="SAM" id="Phobius"/>
    </source>
</evidence>
<dbReference type="KEGG" id="ton:TON_1068"/>
<feature type="transmembrane region" description="Helical" evidence="1">
    <location>
        <begin position="5"/>
        <end position="25"/>
    </location>
</feature>
<evidence type="ECO:0000313" key="2">
    <source>
        <dbReference type="EMBL" id="ACJ16556.1"/>
    </source>
</evidence>
<protein>
    <submittedName>
        <fullName evidence="2">Uncharacterized protein</fullName>
    </submittedName>
</protein>
<reference evidence="2 3" key="1">
    <citation type="journal article" date="2008" name="J. Bacteriol.">
        <title>The complete genome sequence of Thermococcus onnurineus NA1 reveals a mixed heterotrophic and carboxydotrophic metabolism.</title>
        <authorList>
            <person name="Lee H.S."/>
            <person name="Kang S.G."/>
            <person name="Bae S.S."/>
            <person name="Lim J.K."/>
            <person name="Cho Y."/>
            <person name="Kim Y.J."/>
            <person name="Jeon J.H."/>
            <person name="Cha S.S."/>
            <person name="Kwon K.K."/>
            <person name="Kim H.T."/>
            <person name="Park C.J."/>
            <person name="Lee H.W."/>
            <person name="Kim S.I."/>
            <person name="Chun J."/>
            <person name="Colwell R.R."/>
            <person name="Kim S.J."/>
            <person name="Lee J.H."/>
        </authorList>
    </citation>
    <scope>NUCLEOTIDE SEQUENCE [LARGE SCALE GENOMIC DNA]</scope>
    <source>
        <strain evidence="2 3">NA1</strain>
    </source>
</reference>
<dbReference type="HOGENOM" id="CLU_1122672_0_0_2"/>
<proteinExistence type="predicted"/>
<keyword evidence="1" id="KW-0472">Membrane</keyword>
<dbReference type="eggNOG" id="arCOG11761">
    <property type="taxonomic scope" value="Archaea"/>
</dbReference>